<keyword evidence="7 13" id="KW-1133">Transmembrane helix</keyword>
<comment type="similarity">
    <text evidence="2">Belongs to the ERG28 family.</text>
</comment>
<dbReference type="Pfam" id="PF03694">
    <property type="entry name" value="Erg28"/>
    <property type="match status" value="1"/>
</dbReference>
<keyword evidence="12" id="KW-0753">Steroid metabolism</keyword>
<protein>
    <submittedName>
        <fullName evidence="14">Ergosterol biosynthesis protein</fullName>
    </submittedName>
</protein>
<evidence type="ECO:0000313" key="14">
    <source>
        <dbReference type="EMBL" id="KAJ9602436.1"/>
    </source>
</evidence>
<dbReference type="PANTHER" id="PTHR15451:SF19">
    <property type="entry name" value="ERGOSTEROL BIOSYNTHETIC PROTEIN 28 HOMOLOG"/>
    <property type="match status" value="1"/>
</dbReference>
<dbReference type="EMBL" id="JAPDRK010000026">
    <property type="protein sequence ID" value="KAJ9602436.1"/>
    <property type="molecule type" value="Genomic_DNA"/>
</dbReference>
<dbReference type="GO" id="GO:0016126">
    <property type="term" value="P:sterol biosynthetic process"/>
    <property type="evidence" value="ECO:0007669"/>
    <property type="project" value="UniProtKB-KW"/>
</dbReference>
<keyword evidence="8" id="KW-0756">Sterol biosynthesis</keyword>
<evidence type="ECO:0000256" key="9">
    <source>
        <dbReference type="ARBA" id="ARBA00023098"/>
    </source>
</evidence>
<evidence type="ECO:0000256" key="4">
    <source>
        <dbReference type="ARBA" id="ARBA00022692"/>
    </source>
</evidence>
<sequence>MALRGLKLFLQFTALTAALTSIYLFTPNGVSTAKQLHTRTPSEVTQLSTRTWAIWTALVAAIRLSAAGDLENGRLYFLAWFTLAIAVWFWTAEFLLYKTVSLEAAWFPMAIDGVAFLYMSYVGVRGS</sequence>
<evidence type="ECO:0000256" key="13">
    <source>
        <dbReference type="SAM" id="Phobius"/>
    </source>
</evidence>
<dbReference type="GO" id="GO:0030674">
    <property type="term" value="F:protein-macromolecule adaptor activity"/>
    <property type="evidence" value="ECO:0007669"/>
    <property type="project" value="TreeGrafter"/>
</dbReference>
<evidence type="ECO:0000256" key="8">
    <source>
        <dbReference type="ARBA" id="ARBA00023011"/>
    </source>
</evidence>
<keyword evidence="10 13" id="KW-0472">Membrane</keyword>
<evidence type="ECO:0000256" key="5">
    <source>
        <dbReference type="ARBA" id="ARBA00022824"/>
    </source>
</evidence>
<keyword evidence="11" id="KW-1207">Sterol metabolism</keyword>
<organism evidence="14 15">
    <name type="scientific">Cladophialophora chaetospira</name>
    <dbReference type="NCBI Taxonomy" id="386627"/>
    <lineage>
        <taxon>Eukaryota</taxon>
        <taxon>Fungi</taxon>
        <taxon>Dikarya</taxon>
        <taxon>Ascomycota</taxon>
        <taxon>Pezizomycotina</taxon>
        <taxon>Eurotiomycetes</taxon>
        <taxon>Chaetothyriomycetidae</taxon>
        <taxon>Chaetothyriales</taxon>
        <taxon>Herpotrichiellaceae</taxon>
        <taxon>Cladophialophora</taxon>
    </lineage>
</organism>
<gene>
    <name evidence="14" type="primary">ERG28_2</name>
    <name evidence="14" type="ORF">H2200_012978</name>
</gene>
<keyword evidence="9" id="KW-0443">Lipid metabolism</keyword>
<dbReference type="Proteomes" id="UP001172673">
    <property type="component" value="Unassembled WGS sequence"/>
</dbReference>
<reference evidence="14" key="1">
    <citation type="submission" date="2022-10" db="EMBL/GenBank/DDBJ databases">
        <title>Culturing micro-colonial fungi from biological soil crusts in the Mojave desert and describing Neophaeococcomyces mojavensis, and introducing the new genera and species Taxawa tesnikishii.</title>
        <authorList>
            <person name="Kurbessoian T."/>
            <person name="Stajich J.E."/>
        </authorList>
    </citation>
    <scope>NUCLEOTIDE SEQUENCE</scope>
    <source>
        <strain evidence="14">TK_41</strain>
    </source>
</reference>
<evidence type="ECO:0000256" key="12">
    <source>
        <dbReference type="ARBA" id="ARBA00023221"/>
    </source>
</evidence>
<keyword evidence="3" id="KW-0444">Lipid biosynthesis</keyword>
<evidence type="ECO:0000256" key="11">
    <source>
        <dbReference type="ARBA" id="ARBA00023166"/>
    </source>
</evidence>
<evidence type="ECO:0000256" key="7">
    <source>
        <dbReference type="ARBA" id="ARBA00022989"/>
    </source>
</evidence>
<dbReference type="AlphaFoldDB" id="A0AA39CBP8"/>
<evidence type="ECO:0000256" key="2">
    <source>
        <dbReference type="ARBA" id="ARBA00005377"/>
    </source>
</evidence>
<accession>A0AA39CBP8</accession>
<keyword evidence="6" id="KW-0752">Steroid biosynthesis</keyword>
<proteinExistence type="inferred from homology"/>
<dbReference type="GO" id="GO:0005789">
    <property type="term" value="C:endoplasmic reticulum membrane"/>
    <property type="evidence" value="ECO:0007669"/>
    <property type="project" value="UniProtKB-SubCell"/>
</dbReference>
<feature type="transmembrane region" description="Helical" evidence="13">
    <location>
        <begin position="104"/>
        <end position="124"/>
    </location>
</feature>
<evidence type="ECO:0000256" key="10">
    <source>
        <dbReference type="ARBA" id="ARBA00023136"/>
    </source>
</evidence>
<keyword evidence="5" id="KW-0256">Endoplasmic reticulum</keyword>
<feature type="transmembrane region" description="Helical" evidence="13">
    <location>
        <begin position="52"/>
        <end position="68"/>
    </location>
</feature>
<evidence type="ECO:0000256" key="3">
    <source>
        <dbReference type="ARBA" id="ARBA00022516"/>
    </source>
</evidence>
<feature type="transmembrane region" description="Helical" evidence="13">
    <location>
        <begin position="75"/>
        <end position="92"/>
    </location>
</feature>
<keyword evidence="15" id="KW-1185">Reference proteome</keyword>
<evidence type="ECO:0000256" key="1">
    <source>
        <dbReference type="ARBA" id="ARBA00004477"/>
    </source>
</evidence>
<comment type="caution">
    <text evidence="14">The sequence shown here is derived from an EMBL/GenBank/DDBJ whole genome shotgun (WGS) entry which is preliminary data.</text>
</comment>
<dbReference type="PANTHER" id="PTHR15451">
    <property type="entry name" value="ERGOSTEROL BIOSYNTHETIC PROTEIN 28-RELATED"/>
    <property type="match status" value="1"/>
</dbReference>
<comment type="subcellular location">
    <subcellularLocation>
        <location evidence="1">Endoplasmic reticulum membrane</location>
        <topology evidence="1">Multi-pass membrane protein</topology>
    </subcellularLocation>
</comment>
<keyword evidence="4 13" id="KW-0812">Transmembrane</keyword>
<evidence type="ECO:0000256" key="6">
    <source>
        <dbReference type="ARBA" id="ARBA00022955"/>
    </source>
</evidence>
<name>A0AA39CBP8_9EURO</name>
<evidence type="ECO:0000313" key="15">
    <source>
        <dbReference type="Proteomes" id="UP001172673"/>
    </source>
</evidence>
<dbReference type="InterPro" id="IPR005352">
    <property type="entry name" value="Erg28"/>
</dbReference>